<dbReference type="NCBIfam" id="TIGR04183">
    <property type="entry name" value="Por_Secre_tail"/>
    <property type="match status" value="1"/>
</dbReference>
<dbReference type="Proteomes" id="UP000240572">
    <property type="component" value="Unassembled WGS sequence"/>
</dbReference>
<protein>
    <submittedName>
        <fullName evidence="4">Putative secreted protein (Por secretion system target)</fullName>
    </submittedName>
</protein>
<feature type="domain" description="Secretion system C-terminal sorting" evidence="3">
    <location>
        <begin position="574"/>
        <end position="646"/>
    </location>
</feature>
<dbReference type="Pfam" id="PF18962">
    <property type="entry name" value="Por_Secre_tail"/>
    <property type="match status" value="1"/>
</dbReference>
<dbReference type="InterPro" id="IPR026444">
    <property type="entry name" value="Secre_tail"/>
</dbReference>
<gene>
    <name evidence="4" type="ORF">B0I18_109154</name>
</gene>
<evidence type="ECO:0000313" key="5">
    <source>
        <dbReference type="Proteomes" id="UP000240572"/>
    </source>
</evidence>
<dbReference type="SMART" id="SM00710">
    <property type="entry name" value="PbH1"/>
    <property type="match status" value="6"/>
</dbReference>
<dbReference type="OrthoDB" id="863031at2"/>
<dbReference type="AlphaFoldDB" id="A0A2P8CYV0"/>
<evidence type="ECO:0000313" key="4">
    <source>
        <dbReference type="EMBL" id="PSK90148.1"/>
    </source>
</evidence>
<dbReference type="Gene3D" id="2.160.20.10">
    <property type="entry name" value="Single-stranded right-handed beta-helix, Pectin lyase-like"/>
    <property type="match status" value="1"/>
</dbReference>
<evidence type="ECO:0000256" key="1">
    <source>
        <dbReference type="SAM" id="SignalP"/>
    </source>
</evidence>
<proteinExistence type="predicted"/>
<keyword evidence="1" id="KW-0732">Signal</keyword>
<reference evidence="4 5" key="1">
    <citation type="submission" date="2018-03" db="EMBL/GenBank/DDBJ databases">
        <title>Genomic Encyclopedia of Type Strains, Phase III (KMG-III): the genomes of soil and plant-associated and newly described type strains.</title>
        <authorList>
            <person name="Whitman W."/>
        </authorList>
    </citation>
    <scope>NUCLEOTIDE SEQUENCE [LARGE SCALE GENOMIC DNA]</scope>
    <source>
        <strain evidence="4 5">CGMCC 1.12700</strain>
    </source>
</reference>
<dbReference type="InterPro" id="IPR012334">
    <property type="entry name" value="Pectin_lyas_fold"/>
</dbReference>
<dbReference type="RefSeq" id="WP_106524486.1">
    <property type="nucleotide sequence ID" value="NZ_PYGD01000009.1"/>
</dbReference>
<dbReference type="Pfam" id="PF13229">
    <property type="entry name" value="Beta_helix"/>
    <property type="match status" value="1"/>
</dbReference>
<accession>A0A2P8CYV0</accession>
<feature type="domain" description="Right handed beta helix" evidence="2">
    <location>
        <begin position="207"/>
        <end position="345"/>
    </location>
</feature>
<dbReference type="InterPro" id="IPR006626">
    <property type="entry name" value="PbH1"/>
</dbReference>
<dbReference type="InterPro" id="IPR039448">
    <property type="entry name" value="Beta_helix"/>
</dbReference>
<sequence>MKKIITFALALFAAFNTRAQCSPLIYAGGAHADISSIMELNIKTDFCATGNGVDNDHFAFEAATNFINARKGYCKLIIPAGTYIVGNPVSGNGYFLHGGTVLNIFGCTNVEIVGESNPTLRYADGFHYGYFDSLSGMPLTDAQASLISWGSTTPRPACWAFTENMISVSYNLKDGYIKISGLTLDGNAYPGKMVLGGKDNDVDIQLPNYGIRVLDVANLSLNNLTVKRFGLDGLYILNGDTVYKTNKFNINNCVFEYNGRQAMSICGADSGIINNSQFNSSGMGILASIPAAGIDIEEEIPTKIARNLIFNNCRFENNRKSAIDITSGLGIGKGFYFNNCSIVAMKNPETAVPGSNTGNLAVEMSLYKKVRFHNCDIYGVVMDGGNEASTVDDGVHFSKCRFSDCYYRKDTVSDELLRVPPYTHSTITLLTRDGKYSKYLRVDSCSFDLYNKRLWLLNTTTNEPTSVTNTQIRINSPNTYTDFVNIGYDSNVVFSNNVFYYYWYQNYQHIQNSLVYNAPYEIDGIRFWHWSVPNNLYPSTCADTLDTALTMKGGQNGHLLPAEKANPIDQDIRLYPNPVHQSRFCIENTSNKQFYYELSDVRGGLLDKSMIGPYAKSNIQYPRLAPGIYLVKLSNKSATKIIKLVVQ</sequence>
<evidence type="ECO:0000259" key="2">
    <source>
        <dbReference type="Pfam" id="PF13229"/>
    </source>
</evidence>
<feature type="chain" id="PRO_5015116839" evidence="1">
    <location>
        <begin position="20"/>
        <end position="647"/>
    </location>
</feature>
<dbReference type="EMBL" id="PYGD01000009">
    <property type="protein sequence ID" value="PSK90148.1"/>
    <property type="molecule type" value="Genomic_DNA"/>
</dbReference>
<dbReference type="SUPFAM" id="SSF51126">
    <property type="entry name" value="Pectin lyase-like"/>
    <property type="match status" value="1"/>
</dbReference>
<organism evidence="4 5">
    <name type="scientific">Taibaiella chishuiensis</name>
    <dbReference type="NCBI Taxonomy" id="1434707"/>
    <lineage>
        <taxon>Bacteria</taxon>
        <taxon>Pseudomonadati</taxon>
        <taxon>Bacteroidota</taxon>
        <taxon>Chitinophagia</taxon>
        <taxon>Chitinophagales</taxon>
        <taxon>Chitinophagaceae</taxon>
        <taxon>Taibaiella</taxon>
    </lineage>
</organism>
<dbReference type="InterPro" id="IPR011050">
    <property type="entry name" value="Pectin_lyase_fold/virulence"/>
</dbReference>
<keyword evidence="5" id="KW-1185">Reference proteome</keyword>
<evidence type="ECO:0000259" key="3">
    <source>
        <dbReference type="Pfam" id="PF18962"/>
    </source>
</evidence>
<comment type="caution">
    <text evidence="4">The sequence shown here is derived from an EMBL/GenBank/DDBJ whole genome shotgun (WGS) entry which is preliminary data.</text>
</comment>
<name>A0A2P8CYV0_9BACT</name>
<feature type="signal peptide" evidence="1">
    <location>
        <begin position="1"/>
        <end position="19"/>
    </location>
</feature>